<dbReference type="SUPFAM" id="SSF54373">
    <property type="entry name" value="FAD-linked reductases, C-terminal domain"/>
    <property type="match status" value="1"/>
</dbReference>
<dbReference type="Pfam" id="PF01494">
    <property type="entry name" value="FAD_binding_3"/>
    <property type="match status" value="2"/>
</dbReference>
<feature type="domain" description="FAD-binding" evidence="7">
    <location>
        <begin position="297"/>
        <end position="358"/>
    </location>
</feature>
<dbReference type="PANTHER" id="PTHR13789:SF238">
    <property type="entry name" value="PUTATIVE (AFU_ORTHOLOGUE AFUA_2G01680)-RELATED"/>
    <property type="match status" value="1"/>
</dbReference>
<evidence type="ECO:0000256" key="2">
    <source>
        <dbReference type="ARBA" id="ARBA00022630"/>
    </source>
</evidence>
<proteinExistence type="inferred from homology"/>
<keyword evidence="9" id="KW-1185">Reference proteome</keyword>
<evidence type="ECO:0000256" key="1">
    <source>
        <dbReference type="ARBA" id="ARBA00007992"/>
    </source>
</evidence>
<keyword evidence="2" id="KW-0285">Flavoprotein</keyword>
<dbReference type="GO" id="GO:0004497">
    <property type="term" value="F:monooxygenase activity"/>
    <property type="evidence" value="ECO:0007669"/>
    <property type="project" value="UniProtKB-KW"/>
</dbReference>
<protein>
    <submittedName>
        <fullName evidence="8">Salicylate hydroxylase</fullName>
    </submittedName>
</protein>
<evidence type="ECO:0000313" key="9">
    <source>
        <dbReference type="Proteomes" id="UP000800035"/>
    </source>
</evidence>
<gene>
    <name evidence="8" type="ORF">CC80DRAFT_529771</name>
</gene>
<evidence type="ECO:0000256" key="6">
    <source>
        <dbReference type="SAM" id="Phobius"/>
    </source>
</evidence>
<name>A0A6A5T9B5_9PLEO</name>
<accession>A0A6A5T9B5</accession>
<organism evidence="8 9">
    <name type="scientific">Byssothecium circinans</name>
    <dbReference type="NCBI Taxonomy" id="147558"/>
    <lineage>
        <taxon>Eukaryota</taxon>
        <taxon>Fungi</taxon>
        <taxon>Dikarya</taxon>
        <taxon>Ascomycota</taxon>
        <taxon>Pezizomycotina</taxon>
        <taxon>Dothideomycetes</taxon>
        <taxon>Pleosporomycetidae</taxon>
        <taxon>Pleosporales</taxon>
        <taxon>Massarineae</taxon>
        <taxon>Massarinaceae</taxon>
        <taxon>Byssothecium</taxon>
    </lineage>
</organism>
<evidence type="ECO:0000256" key="5">
    <source>
        <dbReference type="ARBA" id="ARBA00023033"/>
    </source>
</evidence>
<comment type="similarity">
    <text evidence="1">Belongs to the paxM FAD-dependent monooxygenase family.</text>
</comment>
<dbReference type="EMBL" id="ML977047">
    <property type="protein sequence ID" value="KAF1948818.1"/>
    <property type="molecule type" value="Genomic_DNA"/>
</dbReference>
<reference evidence="8" key="1">
    <citation type="journal article" date="2020" name="Stud. Mycol.">
        <title>101 Dothideomycetes genomes: a test case for predicting lifestyles and emergence of pathogens.</title>
        <authorList>
            <person name="Haridas S."/>
            <person name="Albert R."/>
            <person name="Binder M."/>
            <person name="Bloem J."/>
            <person name="Labutti K."/>
            <person name="Salamov A."/>
            <person name="Andreopoulos B."/>
            <person name="Baker S."/>
            <person name="Barry K."/>
            <person name="Bills G."/>
            <person name="Bluhm B."/>
            <person name="Cannon C."/>
            <person name="Castanera R."/>
            <person name="Culley D."/>
            <person name="Daum C."/>
            <person name="Ezra D."/>
            <person name="Gonzalez J."/>
            <person name="Henrissat B."/>
            <person name="Kuo A."/>
            <person name="Liang C."/>
            <person name="Lipzen A."/>
            <person name="Lutzoni F."/>
            <person name="Magnuson J."/>
            <person name="Mondo S."/>
            <person name="Nolan M."/>
            <person name="Ohm R."/>
            <person name="Pangilinan J."/>
            <person name="Park H.-J."/>
            <person name="Ramirez L."/>
            <person name="Alfaro M."/>
            <person name="Sun H."/>
            <person name="Tritt A."/>
            <person name="Yoshinaga Y."/>
            <person name="Zwiers L.-H."/>
            <person name="Turgeon B."/>
            <person name="Goodwin S."/>
            <person name="Spatafora J."/>
            <person name="Crous P."/>
            <person name="Grigoriev I."/>
        </authorList>
    </citation>
    <scope>NUCLEOTIDE SEQUENCE</scope>
    <source>
        <strain evidence="8">CBS 675.92</strain>
    </source>
</reference>
<keyword evidence="6" id="KW-0812">Transmembrane</keyword>
<keyword evidence="5" id="KW-0503">Monooxygenase</keyword>
<dbReference type="GO" id="GO:0071949">
    <property type="term" value="F:FAD binding"/>
    <property type="evidence" value="ECO:0007669"/>
    <property type="project" value="InterPro"/>
</dbReference>
<dbReference type="PRINTS" id="PR00420">
    <property type="entry name" value="RNGMNOXGNASE"/>
</dbReference>
<sequence length="433" mass="47470">MAGSIVVHFLIVGGGLAGMATAIALRRSGHKVTLLEANKEFTELGAGIQVPPNCTKIFQKWNILHHMSQYASKPNAIELRSYRGDILSKTDLVPNMEKAFDAPHLVIHRADLLRVLLEKARSLDAELITDASVQHIDFATPSVRTKDGREFTADVIIGADGEHSICRRALLGNKRERAIPSGKLAYRFSLASETILSTPTLSHLATLSKVTSWLGPQTHVVAYNLDVRNTFNVVAGLPDSGKDAISVGPNPASPGPLIEFFQDWDSVLNELLQLAGGCIAWRLMRYPDLARLDWVHSDGKFVLIGDAAHAMPPHLAQGAAQSIEDAAFLGQLCSRMGSLQDIPQALRMFQAKRRERVGAVGKRSLEVGRTWALGDGPEQEERDRAFREGEKDLVRGGVFPNPFSDPELTGWLYGSDVFEEAIRAWDEETSVVL</sequence>
<evidence type="ECO:0000313" key="8">
    <source>
        <dbReference type="EMBL" id="KAF1948818.1"/>
    </source>
</evidence>
<feature type="transmembrane region" description="Helical" evidence="6">
    <location>
        <begin position="6"/>
        <end position="25"/>
    </location>
</feature>
<dbReference type="Proteomes" id="UP000800035">
    <property type="component" value="Unassembled WGS sequence"/>
</dbReference>
<dbReference type="Gene3D" id="3.50.50.60">
    <property type="entry name" value="FAD/NAD(P)-binding domain"/>
    <property type="match status" value="1"/>
</dbReference>
<dbReference type="InterPro" id="IPR050493">
    <property type="entry name" value="FAD-dep_Monooxygenase_BioMet"/>
</dbReference>
<evidence type="ECO:0000256" key="4">
    <source>
        <dbReference type="ARBA" id="ARBA00023002"/>
    </source>
</evidence>
<evidence type="ECO:0000256" key="3">
    <source>
        <dbReference type="ARBA" id="ARBA00022827"/>
    </source>
</evidence>
<dbReference type="InterPro" id="IPR002938">
    <property type="entry name" value="FAD-bd"/>
</dbReference>
<dbReference type="PANTHER" id="PTHR13789">
    <property type="entry name" value="MONOOXYGENASE"/>
    <property type="match status" value="1"/>
</dbReference>
<dbReference type="InterPro" id="IPR036188">
    <property type="entry name" value="FAD/NAD-bd_sf"/>
</dbReference>
<feature type="domain" description="FAD-binding" evidence="7">
    <location>
        <begin position="9"/>
        <end position="170"/>
    </location>
</feature>
<dbReference type="OrthoDB" id="16820at2759"/>
<dbReference type="AlphaFoldDB" id="A0A6A5T9B5"/>
<keyword evidence="4" id="KW-0560">Oxidoreductase</keyword>
<keyword evidence="3" id="KW-0274">FAD</keyword>
<dbReference type="SUPFAM" id="SSF51905">
    <property type="entry name" value="FAD/NAD(P)-binding domain"/>
    <property type="match status" value="1"/>
</dbReference>
<keyword evidence="6" id="KW-0472">Membrane</keyword>
<keyword evidence="6" id="KW-1133">Transmembrane helix</keyword>
<evidence type="ECO:0000259" key="7">
    <source>
        <dbReference type="Pfam" id="PF01494"/>
    </source>
</evidence>